<reference evidence="1" key="1">
    <citation type="submission" date="2020-11" db="EMBL/GenBank/DDBJ databases">
        <authorList>
            <person name="Tran Van P."/>
        </authorList>
    </citation>
    <scope>NUCLEOTIDE SEQUENCE</scope>
</reference>
<dbReference type="EMBL" id="OB796692">
    <property type="protein sequence ID" value="CAD7433692.1"/>
    <property type="molecule type" value="Genomic_DNA"/>
</dbReference>
<dbReference type="PANTHER" id="PTHR43763:SF6">
    <property type="entry name" value="XAA-PRO AMINOPEPTIDASE 1"/>
    <property type="match status" value="1"/>
</dbReference>
<name>A0A7R9HUY2_9NEOP</name>
<organism evidence="1">
    <name type="scientific">Timema monikensis</name>
    <dbReference type="NCBI Taxonomy" id="170555"/>
    <lineage>
        <taxon>Eukaryota</taxon>
        <taxon>Metazoa</taxon>
        <taxon>Ecdysozoa</taxon>
        <taxon>Arthropoda</taxon>
        <taxon>Hexapoda</taxon>
        <taxon>Insecta</taxon>
        <taxon>Pterygota</taxon>
        <taxon>Neoptera</taxon>
        <taxon>Polyneoptera</taxon>
        <taxon>Phasmatodea</taxon>
        <taxon>Timematodea</taxon>
        <taxon>Timematoidea</taxon>
        <taxon>Timematidae</taxon>
        <taxon>Timema</taxon>
    </lineage>
</organism>
<gene>
    <name evidence="1" type="ORF">TMSB3V08_LOCUS10362</name>
</gene>
<dbReference type="InterPro" id="IPR029149">
    <property type="entry name" value="Creatin/AminoP/Spt16_N"/>
</dbReference>
<dbReference type="SUPFAM" id="SSF53092">
    <property type="entry name" value="Creatinase/prolidase N-terminal domain"/>
    <property type="match status" value="1"/>
</dbReference>
<sequence>MDLPWTPDPDIDMADIYGKGTKFSEKGRELKCWTESIPRLYSPTGKEWGEKVLDLRQELKALQMDAMVVTSLDEVAWLLNIRGRDTPYSPLVRAFLIVTPSEIHMYTNQSKIPREVRLHLNTWSCHSENCVRLHYYENITGDLRTFSQGWSRVLIPSDYMYNQGASQAIYSAPLIFSVSSCFLLGYITPSYFFPRPNVAVLQQTRQFVVTSLTLRSLLTRLSKSVVLNNSSGRTSKPD</sequence>
<dbReference type="Gene3D" id="3.40.350.10">
    <property type="entry name" value="Creatinase/prolidase N-terminal domain"/>
    <property type="match status" value="1"/>
</dbReference>
<protein>
    <submittedName>
        <fullName evidence="1">Uncharacterized protein</fullName>
    </submittedName>
</protein>
<dbReference type="AlphaFoldDB" id="A0A7R9HUY2"/>
<evidence type="ECO:0000313" key="1">
    <source>
        <dbReference type="EMBL" id="CAD7433692.1"/>
    </source>
</evidence>
<dbReference type="InterPro" id="IPR050422">
    <property type="entry name" value="X-Pro_aminopeptidase_P"/>
</dbReference>
<dbReference type="PANTHER" id="PTHR43763">
    <property type="entry name" value="XAA-PRO AMINOPEPTIDASE 1"/>
    <property type="match status" value="1"/>
</dbReference>
<proteinExistence type="predicted"/>
<accession>A0A7R9HUY2</accession>
<dbReference type="Pfam" id="PF16189">
    <property type="entry name" value="Creatinase_N_2"/>
    <property type="match status" value="1"/>
</dbReference>